<dbReference type="PANTHER" id="PTHR38030">
    <property type="entry name" value="PROTOPORPHYRINOGEN IX DEHYDROGENASE [MENAQUINONE]"/>
    <property type="match status" value="1"/>
</dbReference>
<dbReference type="GeneID" id="8365235"/>
<evidence type="ECO:0000313" key="2">
    <source>
        <dbReference type="EMBL" id="ACV24382.1"/>
    </source>
</evidence>
<name>C7P750_METFA</name>
<dbReference type="SUPFAM" id="SSF52218">
    <property type="entry name" value="Flavoproteins"/>
    <property type="match status" value="1"/>
</dbReference>
<dbReference type="SMR" id="C7P750"/>
<gene>
    <name evidence="2" type="ordered locus">Mefer_0561</name>
</gene>
<dbReference type="STRING" id="573064.Mefer_0561"/>
<dbReference type="eggNOG" id="arCOG00519">
    <property type="taxonomic scope" value="Archaea"/>
</dbReference>
<reference evidence="2" key="1">
    <citation type="submission" date="2009-08" db="EMBL/GenBank/DDBJ databases">
        <title>Complete sequence of chromosome of Methanocaldococcus fervens AG86.</title>
        <authorList>
            <consortium name="US DOE Joint Genome Institute"/>
            <person name="Lucas S."/>
            <person name="Copeland A."/>
            <person name="Lapidus A."/>
            <person name="Glavina del Rio T."/>
            <person name="Tice H."/>
            <person name="Bruce D."/>
            <person name="Goodwin L."/>
            <person name="Pitluck S."/>
            <person name="Chertkov O."/>
            <person name="Detter J.C."/>
            <person name="Han C."/>
            <person name="Tapia R."/>
            <person name="Larimer F."/>
            <person name="Land M."/>
            <person name="Hauser L."/>
            <person name="Kyrpides N."/>
            <person name="Ovchinnikova G."/>
            <person name="Lupa-Sieprawska M."/>
            <person name="Whitman W.B."/>
        </authorList>
    </citation>
    <scope>NUCLEOTIDE SEQUENCE [LARGE SCALE GENOMIC DNA]</scope>
    <source>
        <strain evidence="2">AG86</strain>
    </source>
</reference>
<evidence type="ECO:0000313" key="3">
    <source>
        <dbReference type="Proteomes" id="UP000001495"/>
    </source>
</evidence>
<dbReference type="GO" id="GO:0070819">
    <property type="term" value="F:menaquinone-dependent protoporphyrinogen oxidase activity"/>
    <property type="evidence" value="ECO:0007669"/>
    <property type="project" value="TreeGrafter"/>
</dbReference>
<dbReference type="Gene3D" id="3.40.50.360">
    <property type="match status" value="1"/>
</dbReference>
<protein>
    <submittedName>
        <fullName evidence="2">Flavodoxins-like protein</fullName>
    </submittedName>
</protein>
<dbReference type="HOGENOM" id="CLU_105338_0_0_2"/>
<sequence>MKALILYKSIHHKNTEKIAKAIAEELNADVYDVDKVKPDIIDNYDIIGFGSGIYFGKHHKSLFKFLDKINKTDKKAFIFSTAGMPFLKNMFHKELRNKLKSKGFEIIGEFSCKGYYTYGISKLFGGFNKNHPNDDDIKKVKEFAKNILKELR</sequence>
<dbReference type="InterPro" id="IPR008254">
    <property type="entry name" value="Flavodoxin/NO_synth"/>
</dbReference>
<dbReference type="Pfam" id="PF12724">
    <property type="entry name" value="Flavodoxin_5"/>
    <property type="match status" value="1"/>
</dbReference>
<dbReference type="EMBL" id="CP001696">
    <property type="protein sequence ID" value="ACV24382.1"/>
    <property type="molecule type" value="Genomic_DNA"/>
</dbReference>
<accession>C7P750</accession>
<dbReference type="Proteomes" id="UP000001495">
    <property type="component" value="Chromosome"/>
</dbReference>
<feature type="domain" description="Flavodoxin-like" evidence="1">
    <location>
        <begin position="4"/>
        <end position="148"/>
    </location>
</feature>
<dbReference type="PANTHER" id="PTHR38030:SF2">
    <property type="entry name" value="PROTOPORPHYRINOGEN IX DEHYDROGENASE [QUINONE]"/>
    <property type="match status" value="1"/>
</dbReference>
<dbReference type="RefSeq" id="WP_015791119.1">
    <property type="nucleotide sequence ID" value="NC_013156.1"/>
</dbReference>
<dbReference type="PROSITE" id="PS50902">
    <property type="entry name" value="FLAVODOXIN_LIKE"/>
    <property type="match status" value="1"/>
</dbReference>
<organism evidence="2 3">
    <name type="scientific">Methanocaldococcus fervens (strain DSM 4213 / JCM 15782 / AG86)</name>
    <name type="common">Methanococcus fervens</name>
    <dbReference type="NCBI Taxonomy" id="573064"/>
    <lineage>
        <taxon>Archaea</taxon>
        <taxon>Methanobacteriati</taxon>
        <taxon>Methanobacteriota</taxon>
        <taxon>Methanomada group</taxon>
        <taxon>Methanococci</taxon>
        <taxon>Methanococcales</taxon>
        <taxon>Methanocaldococcaceae</taxon>
        <taxon>Methanocaldococcus</taxon>
    </lineage>
</organism>
<dbReference type="OrthoDB" id="63875at2157"/>
<dbReference type="InterPro" id="IPR029039">
    <property type="entry name" value="Flavoprotein-like_sf"/>
</dbReference>
<keyword evidence="3" id="KW-1185">Reference proteome</keyword>
<dbReference type="GO" id="GO:0010181">
    <property type="term" value="F:FMN binding"/>
    <property type="evidence" value="ECO:0007669"/>
    <property type="project" value="InterPro"/>
</dbReference>
<proteinExistence type="predicted"/>
<dbReference type="InterPro" id="IPR052200">
    <property type="entry name" value="Protoporphyrinogen_IX_DH"/>
</dbReference>
<dbReference type="GO" id="GO:0006783">
    <property type="term" value="P:heme biosynthetic process"/>
    <property type="evidence" value="ECO:0007669"/>
    <property type="project" value="TreeGrafter"/>
</dbReference>
<dbReference type="KEGG" id="mfe:Mefer_0561"/>
<dbReference type="InterPro" id="IPR026816">
    <property type="entry name" value="Flavodoxin_dom"/>
</dbReference>
<evidence type="ECO:0000259" key="1">
    <source>
        <dbReference type="PROSITE" id="PS50902"/>
    </source>
</evidence>
<dbReference type="AlphaFoldDB" id="C7P750"/>